<evidence type="ECO:0000313" key="2">
    <source>
        <dbReference type="EMBL" id="POW11034.1"/>
    </source>
</evidence>
<protein>
    <submittedName>
        <fullName evidence="2">Uncharacterized protein</fullName>
    </submittedName>
</protein>
<evidence type="ECO:0000256" key="1">
    <source>
        <dbReference type="SAM" id="MobiDB-lite"/>
    </source>
</evidence>
<proteinExistence type="predicted"/>
<reference evidence="3" key="2">
    <citation type="journal article" date="2018" name="BMC Genomics">
        <title>Genomic insights into host adaptation between the wheat stripe rust pathogen (Puccinia striiformis f. sp. tritici) and the barley stripe rust pathogen (Puccinia striiformis f. sp. hordei).</title>
        <authorList>
            <person name="Xia C."/>
            <person name="Wang M."/>
            <person name="Yin C."/>
            <person name="Cornejo O.E."/>
            <person name="Hulbert S.H."/>
            <person name="Chen X."/>
        </authorList>
    </citation>
    <scope>NUCLEOTIDE SEQUENCE [LARGE SCALE GENOMIC DNA]</scope>
    <source>
        <strain evidence="3">93TX-2</strain>
    </source>
</reference>
<dbReference type="EMBL" id="PKSM01000114">
    <property type="protein sequence ID" value="POW11034.1"/>
    <property type="molecule type" value="Genomic_DNA"/>
</dbReference>
<name>A0A2S4VNA3_9BASI</name>
<reference evidence="3" key="3">
    <citation type="journal article" date="2018" name="Mol. Plant Microbe Interact.">
        <title>Genome sequence resources for the wheat stripe rust pathogen (Puccinia striiformis f. sp. tritici) and the barley stripe rust pathogen (Puccinia striiformis f. sp. hordei).</title>
        <authorList>
            <person name="Xia C."/>
            <person name="Wang M."/>
            <person name="Yin C."/>
            <person name="Cornejo O.E."/>
            <person name="Hulbert S.H."/>
            <person name="Chen X."/>
        </authorList>
    </citation>
    <scope>NUCLEOTIDE SEQUENCE [LARGE SCALE GENOMIC DNA]</scope>
    <source>
        <strain evidence="3">93TX-2</strain>
    </source>
</reference>
<keyword evidence="3" id="KW-1185">Reference proteome</keyword>
<comment type="caution">
    <text evidence="2">The sequence shown here is derived from an EMBL/GenBank/DDBJ whole genome shotgun (WGS) entry which is preliminary data.</text>
</comment>
<dbReference type="AlphaFoldDB" id="A0A2S4VNA3"/>
<dbReference type="VEuPathDB" id="FungiDB:PSTT_08799"/>
<reference evidence="2 3" key="1">
    <citation type="submission" date="2017-12" db="EMBL/GenBank/DDBJ databases">
        <title>Gene loss provides genomic basis for host adaptation in cereal stripe rust fungi.</title>
        <authorList>
            <person name="Xia C."/>
        </authorList>
    </citation>
    <scope>NUCLEOTIDE SEQUENCE [LARGE SCALE GENOMIC DNA]</scope>
    <source>
        <strain evidence="2 3">93TX-2</strain>
    </source>
</reference>
<organism evidence="2 3">
    <name type="scientific">Puccinia striiformis</name>
    <dbReference type="NCBI Taxonomy" id="27350"/>
    <lineage>
        <taxon>Eukaryota</taxon>
        <taxon>Fungi</taxon>
        <taxon>Dikarya</taxon>
        <taxon>Basidiomycota</taxon>
        <taxon>Pucciniomycotina</taxon>
        <taxon>Pucciniomycetes</taxon>
        <taxon>Pucciniales</taxon>
        <taxon>Pucciniaceae</taxon>
        <taxon>Puccinia</taxon>
    </lineage>
</organism>
<evidence type="ECO:0000313" key="3">
    <source>
        <dbReference type="Proteomes" id="UP000238274"/>
    </source>
</evidence>
<dbReference type="Proteomes" id="UP000238274">
    <property type="component" value="Unassembled WGS sequence"/>
</dbReference>
<gene>
    <name evidence="2" type="ORF">PSHT_08620</name>
</gene>
<accession>A0A2S4VNA3</accession>
<feature type="region of interest" description="Disordered" evidence="1">
    <location>
        <begin position="75"/>
        <end position="96"/>
    </location>
</feature>
<dbReference type="VEuPathDB" id="FungiDB:PSHT_08620"/>
<sequence length="126" mass="14358">MRGFPTDKILTVGIILLGLARRNLCILTTENILHTTSEDLQKFRTARDRATRIMIEHREDDSSLLEIGRKISGSPFDNMQREKDMKSKKQAKSTLVGIRQDKPTASEAEGKPFIRNPTRFKRFLGG</sequence>